<keyword evidence="3" id="KW-1185">Reference proteome</keyword>
<keyword evidence="1" id="KW-0812">Transmembrane</keyword>
<gene>
    <name evidence="2" type="ORF">FKX85_20755</name>
</gene>
<feature type="transmembrane region" description="Helical" evidence="1">
    <location>
        <begin position="6"/>
        <end position="26"/>
    </location>
</feature>
<dbReference type="OrthoDB" id="837774at2"/>
<dbReference type="AlphaFoldDB" id="A0A514CNI2"/>
<dbReference type="Proteomes" id="UP000316614">
    <property type="component" value="Chromosome"/>
</dbReference>
<evidence type="ECO:0008006" key="4">
    <source>
        <dbReference type="Google" id="ProtNLM"/>
    </source>
</evidence>
<reference evidence="2 3" key="1">
    <citation type="submission" date="2019-06" db="EMBL/GenBank/DDBJ databases">
        <title>Echinicola alkalisoli sp. nov. isolated from saline soil.</title>
        <authorList>
            <person name="Sun J.-Q."/>
            <person name="Xu L."/>
        </authorList>
    </citation>
    <scope>NUCLEOTIDE SEQUENCE [LARGE SCALE GENOMIC DNA]</scope>
    <source>
        <strain evidence="2 3">LN3S3</strain>
    </source>
</reference>
<dbReference type="EMBL" id="CP041253">
    <property type="protein sequence ID" value="QDH81327.1"/>
    <property type="molecule type" value="Genomic_DNA"/>
</dbReference>
<feature type="transmembrane region" description="Helical" evidence="1">
    <location>
        <begin position="64"/>
        <end position="82"/>
    </location>
</feature>
<feature type="transmembrane region" description="Helical" evidence="1">
    <location>
        <begin position="91"/>
        <end position="108"/>
    </location>
</feature>
<keyword evidence="1" id="KW-1133">Transmembrane helix</keyword>
<sequence length="207" mass="23886">MSVYSVLNYLNLISLSLVVIFGGVYFQKSNLPTKIFSITFFIVYVVQVVSYFLAIYSVSNLLLFHLYFAAQLAGYGLFYWMILPSTPSKKWFLAFLAVCLVLVGWEYSSKWGNLAQVFGGYSYFAMNMVFVFTSIFYLVHGVLKDKEIEHKFLNYGMIVYAGGSSIVFLLGDKLSHLDWRPLLLINLLLFLVFQGFYFTQLWKVRNS</sequence>
<feature type="transmembrane region" description="Helical" evidence="1">
    <location>
        <begin position="152"/>
        <end position="171"/>
    </location>
</feature>
<dbReference type="RefSeq" id="WP_141616541.1">
    <property type="nucleotide sequence ID" value="NZ_CP041253.1"/>
</dbReference>
<protein>
    <recommendedName>
        <fullName evidence="4">YhhN-like protein</fullName>
    </recommendedName>
</protein>
<accession>A0A514CNI2</accession>
<name>A0A514CNI2_9BACT</name>
<feature type="transmembrane region" description="Helical" evidence="1">
    <location>
        <begin position="38"/>
        <end position="58"/>
    </location>
</feature>
<evidence type="ECO:0000256" key="1">
    <source>
        <dbReference type="SAM" id="Phobius"/>
    </source>
</evidence>
<feature type="transmembrane region" description="Helical" evidence="1">
    <location>
        <begin position="183"/>
        <end position="202"/>
    </location>
</feature>
<keyword evidence="1" id="KW-0472">Membrane</keyword>
<dbReference type="KEGG" id="echi:FKX85_20755"/>
<evidence type="ECO:0000313" key="2">
    <source>
        <dbReference type="EMBL" id="QDH81327.1"/>
    </source>
</evidence>
<organism evidence="2 3">
    <name type="scientific">Echinicola soli</name>
    <dbReference type="NCBI Taxonomy" id="2591634"/>
    <lineage>
        <taxon>Bacteria</taxon>
        <taxon>Pseudomonadati</taxon>
        <taxon>Bacteroidota</taxon>
        <taxon>Cytophagia</taxon>
        <taxon>Cytophagales</taxon>
        <taxon>Cyclobacteriaceae</taxon>
        <taxon>Echinicola</taxon>
    </lineage>
</organism>
<feature type="transmembrane region" description="Helical" evidence="1">
    <location>
        <begin position="120"/>
        <end position="140"/>
    </location>
</feature>
<proteinExistence type="predicted"/>
<evidence type="ECO:0000313" key="3">
    <source>
        <dbReference type="Proteomes" id="UP000316614"/>
    </source>
</evidence>